<evidence type="ECO:0000313" key="5">
    <source>
        <dbReference type="Proteomes" id="UP000007110"/>
    </source>
</evidence>
<dbReference type="EnsemblMetazoa" id="XM_030988107">
    <property type="protein sequence ID" value="XP_030843967"/>
    <property type="gene ID" value="LOC105438630"/>
</dbReference>
<evidence type="ECO:0000256" key="1">
    <source>
        <dbReference type="ARBA" id="ARBA00022737"/>
    </source>
</evidence>
<dbReference type="SMART" id="SM00060">
    <property type="entry name" value="FN3"/>
    <property type="match status" value="5"/>
</dbReference>
<accession>A0A7M7P154</accession>
<evidence type="ECO:0000256" key="2">
    <source>
        <dbReference type="SAM" id="SignalP"/>
    </source>
</evidence>
<keyword evidence="1" id="KW-0677">Repeat</keyword>
<dbReference type="SUPFAM" id="SSF49265">
    <property type="entry name" value="Fibronectin type III"/>
    <property type="match status" value="4"/>
</dbReference>
<dbReference type="PROSITE" id="PS50853">
    <property type="entry name" value="FN3"/>
    <property type="match status" value="3"/>
</dbReference>
<proteinExistence type="predicted"/>
<dbReference type="PANTHER" id="PTHR46708">
    <property type="entry name" value="TENASCIN"/>
    <property type="match status" value="1"/>
</dbReference>
<dbReference type="Pfam" id="PF00041">
    <property type="entry name" value="fn3"/>
    <property type="match status" value="3"/>
</dbReference>
<dbReference type="InParanoid" id="A0A7M7P154"/>
<feature type="signal peptide" evidence="2">
    <location>
        <begin position="1"/>
        <end position="19"/>
    </location>
</feature>
<dbReference type="InterPro" id="IPR050991">
    <property type="entry name" value="ECM_Regulatory_Proteins"/>
</dbReference>
<feature type="domain" description="Fibronectin type-III" evidence="3">
    <location>
        <begin position="290"/>
        <end position="378"/>
    </location>
</feature>
<dbReference type="RefSeq" id="XP_030843967.1">
    <property type="nucleotide sequence ID" value="XM_030988107.1"/>
</dbReference>
<dbReference type="Gene3D" id="2.60.40.10">
    <property type="entry name" value="Immunoglobulins"/>
    <property type="match status" value="5"/>
</dbReference>
<sequence>MDSLVSIFLLTCLLSLSTAQIPGPVQNLVINNIQQWGFTAAWDPPNTGNTPEFYNVTITNTNTNDVYERSLLPNDDGAYEIDHLYDDTTYMFSVVAVNSDGQGGLAVENTGINIPPCQLCLNSATEGPSFFRLMFPATGVTTIISGTSVDASTRLTGTQRTISPLLTSTFFLGLQGGLLYELQMTDANTQTIVYSSRYRTVPNPATNLLLSPDSSTSVQVTYEQPIGTQYHKYDGFRITYGDQERFVGSSDTSVVIDGLQAGISYTFEVQTFSGELADRTYSMPATDDIILVDLFLEANATTSLSVAWALPSIEVSGFQIRYSILDASSFTTLPFGATVTSAILENLEPGKIYRINLYIVTAEGTDLLTGAEFQTKQDSEELRLQTRTSTSIFVSWGNTTRPEVTGFVLRITFPEGSLLHTKTVGFGDVLGIEFSDLIPGTNYTIYLLVEVEGQSDTTVHSLDVTTLPGMPGRVSCIYITQSLLRFVWVATQEGNFDGYAISIQTDDGEEIPLESVGKDEQLQAMAYYLMDSTIYTVIVKSTLGDLRGEPATTICRTDFQFLKVSTSTSTSGGQDLFLDWPDFGASSYEMEYTPQEGTPSSPIILDTSTMMILRNLSPGTAYHFTLFGFSEFGRGRLTGVTFVLGNIHMNELIVYL</sequence>
<protein>
    <recommendedName>
        <fullName evidence="3">Fibronectin type-III domain-containing protein</fullName>
    </recommendedName>
</protein>
<reference evidence="4" key="2">
    <citation type="submission" date="2021-01" db="UniProtKB">
        <authorList>
            <consortium name="EnsemblMetazoa"/>
        </authorList>
    </citation>
    <scope>IDENTIFICATION</scope>
</reference>
<name>A0A7M7P154_STRPU</name>
<dbReference type="InterPro" id="IPR003961">
    <property type="entry name" value="FN3_dom"/>
</dbReference>
<dbReference type="InterPro" id="IPR013783">
    <property type="entry name" value="Ig-like_fold"/>
</dbReference>
<reference evidence="5" key="1">
    <citation type="submission" date="2015-02" db="EMBL/GenBank/DDBJ databases">
        <title>Genome sequencing for Strongylocentrotus purpuratus.</title>
        <authorList>
            <person name="Murali S."/>
            <person name="Liu Y."/>
            <person name="Vee V."/>
            <person name="English A."/>
            <person name="Wang M."/>
            <person name="Skinner E."/>
            <person name="Han Y."/>
            <person name="Muzny D.M."/>
            <person name="Worley K.C."/>
            <person name="Gibbs R.A."/>
        </authorList>
    </citation>
    <scope>NUCLEOTIDE SEQUENCE</scope>
</reference>
<dbReference type="AlphaFoldDB" id="A0A7M7P154"/>
<dbReference type="CDD" id="cd00063">
    <property type="entry name" value="FN3"/>
    <property type="match status" value="5"/>
</dbReference>
<dbReference type="GeneID" id="105438630"/>
<dbReference type="Proteomes" id="UP000007110">
    <property type="component" value="Unassembled WGS sequence"/>
</dbReference>
<evidence type="ECO:0000313" key="4">
    <source>
        <dbReference type="EnsemblMetazoa" id="XP_030843967"/>
    </source>
</evidence>
<keyword evidence="5" id="KW-1185">Reference proteome</keyword>
<dbReference type="PANTHER" id="PTHR46708:SF2">
    <property type="entry name" value="FIBRONECTIN TYPE-III DOMAIN-CONTAINING PROTEIN"/>
    <property type="match status" value="1"/>
</dbReference>
<keyword evidence="2" id="KW-0732">Signal</keyword>
<feature type="chain" id="PRO_5029605305" description="Fibronectin type-III domain-containing protein" evidence="2">
    <location>
        <begin position="20"/>
        <end position="656"/>
    </location>
</feature>
<evidence type="ECO:0000259" key="3">
    <source>
        <dbReference type="PROSITE" id="PS50853"/>
    </source>
</evidence>
<feature type="domain" description="Fibronectin type-III" evidence="3">
    <location>
        <begin position="204"/>
        <end position="286"/>
    </location>
</feature>
<dbReference type="KEGG" id="spu:105438630"/>
<dbReference type="InterPro" id="IPR036116">
    <property type="entry name" value="FN3_sf"/>
</dbReference>
<feature type="domain" description="Fibronectin type-III" evidence="3">
    <location>
        <begin position="24"/>
        <end position="117"/>
    </location>
</feature>
<dbReference type="OrthoDB" id="9934270at2759"/>
<organism evidence="4 5">
    <name type="scientific">Strongylocentrotus purpuratus</name>
    <name type="common">Purple sea urchin</name>
    <dbReference type="NCBI Taxonomy" id="7668"/>
    <lineage>
        <taxon>Eukaryota</taxon>
        <taxon>Metazoa</taxon>
        <taxon>Echinodermata</taxon>
        <taxon>Eleutherozoa</taxon>
        <taxon>Echinozoa</taxon>
        <taxon>Echinoidea</taxon>
        <taxon>Euechinoidea</taxon>
        <taxon>Echinacea</taxon>
        <taxon>Camarodonta</taxon>
        <taxon>Echinidea</taxon>
        <taxon>Strongylocentrotidae</taxon>
        <taxon>Strongylocentrotus</taxon>
    </lineage>
</organism>